<dbReference type="PANTHER" id="PTHR34315">
    <property type="match status" value="1"/>
</dbReference>
<proteinExistence type="predicted"/>
<dbReference type="EMBL" id="FNKO01000001">
    <property type="protein sequence ID" value="SDQ27267.1"/>
    <property type="molecule type" value="Genomic_DNA"/>
</dbReference>
<evidence type="ECO:0000313" key="3">
    <source>
        <dbReference type="Proteomes" id="UP000199301"/>
    </source>
</evidence>
<dbReference type="GO" id="GO:0005506">
    <property type="term" value="F:iron ion binding"/>
    <property type="evidence" value="ECO:0007669"/>
    <property type="project" value="InterPro"/>
</dbReference>
<sequence length="292" mass="31551">MTEHQSAENTDPASNGSPDQHGTTRRGVLAAFGGLGLGTAVAGLGVPATAATGRNDSGAITPSCVLAPEQMEGPYYLDYRILRRDITEDRQGIGLLLDIVVVDATSCLPLKDIAVDVWHCDASGVYSSYTEYDDGQLPPLDESGHAEPTDDTTWLRGVQLTDHRGVAGFRSVVPGWYRGRTVHIHVKTITGGHREDGTWEGGHTSHTGQLYFPAEFNERLARTSPYSDNTIPRTTNEQDLLYTTDDEGPMTQLELGRTPPWYPRETVRGTVVLGIDPAATPPPEGLPESGSR</sequence>
<dbReference type="STRING" id="995062.SAMN04489718_1068"/>
<dbReference type="InterPro" id="IPR006311">
    <property type="entry name" value="TAT_signal"/>
</dbReference>
<dbReference type="SUPFAM" id="SSF49482">
    <property type="entry name" value="Aromatic compound dioxygenase"/>
    <property type="match status" value="1"/>
</dbReference>
<gene>
    <name evidence="2" type="ORF">SAMN04489718_1068</name>
</gene>
<dbReference type="GO" id="GO:0016702">
    <property type="term" value="F:oxidoreductase activity, acting on single donors with incorporation of molecular oxygen, incorporation of two atoms of oxygen"/>
    <property type="evidence" value="ECO:0007669"/>
    <property type="project" value="InterPro"/>
</dbReference>
<dbReference type="Gene3D" id="2.60.130.10">
    <property type="entry name" value="Aromatic compound dioxygenase"/>
    <property type="match status" value="1"/>
</dbReference>
<protein>
    <recommendedName>
        <fullName evidence="4">Dioxygenase</fullName>
    </recommendedName>
</protein>
<dbReference type="PANTHER" id="PTHR34315:SF1">
    <property type="entry name" value="INTRADIOL RING-CLEAVAGE DIOXYGENASES DOMAIN-CONTAINING PROTEIN-RELATED"/>
    <property type="match status" value="1"/>
</dbReference>
<accession>A0A1H0ZIU8</accession>
<feature type="region of interest" description="Disordered" evidence="1">
    <location>
        <begin position="1"/>
        <end position="24"/>
    </location>
</feature>
<dbReference type="PROSITE" id="PS51318">
    <property type="entry name" value="TAT"/>
    <property type="match status" value="1"/>
</dbReference>
<dbReference type="RefSeq" id="WP_092521483.1">
    <property type="nucleotide sequence ID" value="NZ_FNKO01000001.1"/>
</dbReference>
<feature type="compositionally biased region" description="Polar residues" evidence="1">
    <location>
        <begin position="7"/>
        <end position="21"/>
    </location>
</feature>
<evidence type="ECO:0000313" key="2">
    <source>
        <dbReference type="EMBL" id="SDQ27267.1"/>
    </source>
</evidence>
<dbReference type="Proteomes" id="UP000199301">
    <property type="component" value="Unassembled WGS sequence"/>
</dbReference>
<evidence type="ECO:0000256" key="1">
    <source>
        <dbReference type="SAM" id="MobiDB-lite"/>
    </source>
</evidence>
<dbReference type="OrthoDB" id="9800887at2"/>
<name>A0A1H0ZIU8_9ACTN</name>
<evidence type="ECO:0008006" key="4">
    <source>
        <dbReference type="Google" id="ProtNLM"/>
    </source>
</evidence>
<dbReference type="InterPro" id="IPR015889">
    <property type="entry name" value="Intradiol_dOase_core"/>
</dbReference>
<dbReference type="CDD" id="cd03457">
    <property type="entry name" value="intradiol_dioxygenase_like"/>
    <property type="match status" value="1"/>
</dbReference>
<keyword evidence="3" id="KW-1185">Reference proteome</keyword>
<reference evidence="3" key="1">
    <citation type="submission" date="2016-10" db="EMBL/GenBank/DDBJ databases">
        <authorList>
            <person name="Varghese N."/>
            <person name="Submissions S."/>
        </authorList>
    </citation>
    <scope>NUCLEOTIDE SEQUENCE [LARGE SCALE GENOMIC DNA]</scope>
    <source>
        <strain evidence="3">DSM 45459</strain>
    </source>
</reference>
<organism evidence="2 3">
    <name type="scientific">Actinopolyspora saharensis</name>
    <dbReference type="NCBI Taxonomy" id="995062"/>
    <lineage>
        <taxon>Bacteria</taxon>
        <taxon>Bacillati</taxon>
        <taxon>Actinomycetota</taxon>
        <taxon>Actinomycetes</taxon>
        <taxon>Actinopolysporales</taxon>
        <taxon>Actinopolysporaceae</taxon>
        <taxon>Actinopolyspora</taxon>
    </lineage>
</organism>
<dbReference type="AlphaFoldDB" id="A0A1H0ZIU8"/>